<dbReference type="Proteomes" id="UP000271227">
    <property type="component" value="Unassembled WGS sequence"/>
</dbReference>
<evidence type="ECO:0000256" key="1">
    <source>
        <dbReference type="SAM" id="MobiDB-lite"/>
    </source>
</evidence>
<dbReference type="AlphaFoldDB" id="A0A3M0C797"/>
<feature type="region of interest" description="Disordered" evidence="1">
    <location>
        <begin position="1"/>
        <end position="21"/>
    </location>
</feature>
<evidence type="ECO:0000313" key="2">
    <source>
        <dbReference type="EMBL" id="RMB02676.1"/>
    </source>
</evidence>
<accession>A0A3M0C797</accession>
<comment type="caution">
    <text evidence="2">The sequence shown here is derived from an EMBL/GenBank/DDBJ whole genome shotgun (WGS) entry which is preliminary data.</text>
</comment>
<dbReference type="EMBL" id="REFR01000014">
    <property type="protein sequence ID" value="RMB02676.1"/>
    <property type="molecule type" value="Genomic_DNA"/>
</dbReference>
<sequence length="67" mass="7364">MHSAQKNRTGPMENTGYDHISDGTRTLANTLSSHLGLNKALEFCRDNQWHGVLAALEEIHSLTDGDS</sequence>
<proteinExistence type="predicted"/>
<protein>
    <submittedName>
        <fullName evidence="2">Uncharacterized protein</fullName>
    </submittedName>
</protein>
<name>A0A3M0C797_9PROT</name>
<reference evidence="2 3" key="1">
    <citation type="submission" date="2018-10" db="EMBL/GenBank/DDBJ databases">
        <title>Genomic Encyclopedia of Archaeal and Bacterial Type Strains, Phase II (KMG-II): from individual species to whole genera.</title>
        <authorList>
            <person name="Goeker M."/>
        </authorList>
    </citation>
    <scope>NUCLEOTIDE SEQUENCE [LARGE SCALE GENOMIC DNA]</scope>
    <source>
        <strain evidence="2 3">DSM 25217</strain>
    </source>
</reference>
<keyword evidence="3" id="KW-1185">Reference proteome</keyword>
<organism evidence="2 3">
    <name type="scientific">Eilatimonas milleporae</name>
    <dbReference type="NCBI Taxonomy" id="911205"/>
    <lineage>
        <taxon>Bacteria</taxon>
        <taxon>Pseudomonadati</taxon>
        <taxon>Pseudomonadota</taxon>
        <taxon>Alphaproteobacteria</taxon>
        <taxon>Kordiimonadales</taxon>
        <taxon>Kordiimonadaceae</taxon>
        <taxon>Eilatimonas</taxon>
    </lineage>
</organism>
<gene>
    <name evidence="2" type="ORF">BXY39_3026</name>
</gene>
<dbReference type="InParanoid" id="A0A3M0C797"/>
<evidence type="ECO:0000313" key="3">
    <source>
        <dbReference type="Proteomes" id="UP000271227"/>
    </source>
</evidence>